<gene>
    <name evidence="2" type="ORF">TCHU04912_LOCUS10739</name>
</gene>
<evidence type="ECO:0000313" key="2">
    <source>
        <dbReference type="EMBL" id="CAD9208502.1"/>
    </source>
</evidence>
<reference evidence="2" key="1">
    <citation type="submission" date="2021-01" db="EMBL/GenBank/DDBJ databases">
        <authorList>
            <person name="Corre E."/>
            <person name="Pelletier E."/>
            <person name="Niang G."/>
            <person name="Scheremetjew M."/>
            <person name="Finn R."/>
            <person name="Kale V."/>
            <person name="Holt S."/>
            <person name="Cochrane G."/>
            <person name="Meng A."/>
            <person name="Brown T."/>
            <person name="Cohen L."/>
        </authorList>
    </citation>
    <scope>NUCLEOTIDE SEQUENCE</scope>
    <source>
        <strain evidence="2">PLY429</strain>
    </source>
</reference>
<sequence>MDNIAQKLLDFVHSGAFSEEEKINAVNFLKHRTPEPSSQGRVSYHGACPDHVPVFESPKPAQEGGDDGDESGDVVEVGDDDNNTASTPPPAPVLVATLSRDDAENKTVSHTKPKVVVSIPEAPKTKDKTPRKPTYSTQSQRVSVSPPGQPSRPILQVSAPVPAPPPAPVPDVVFGVGVGKGKMPKPSEAPVQAPVKLPGLAGGNTSAQNSVNPNPCMTEFEEAITKVHLVMEEQQEGLNNHKRILKSMKDEQARDSNSLASFSRKYTEAMISIDKRFKDLESKTQEHVKKYVDAIAGSVEEGSRVLERFAEVNIIMQERLKEVDILNERAKMLLSLIRGKPVEDAPTDIILKLAIDECLNNTSSLPLRKDLCQTQVKEEGGTEEVTDADSIHTSGDVQCLLSDSYLKGLKHTTMKKTDIEKTGGLFICPECRDNVFIQQVAIRGCDEDSKKDVYFHGFLALNKSAEKTDEDGEVKIATRRYNFYNFDSDAWLKTSDALVYARNPGKNWKYDCHILKSESNGNNKVMRFSDFETTLSQGIDVIGKKEVFKDADVSKLLEGNPKKRRLQ</sequence>
<dbReference type="EMBL" id="HBGG01020692">
    <property type="protein sequence ID" value="CAD9208502.1"/>
    <property type="molecule type" value="Transcribed_RNA"/>
</dbReference>
<evidence type="ECO:0000256" key="1">
    <source>
        <dbReference type="SAM" id="MobiDB-lite"/>
    </source>
</evidence>
<dbReference type="AlphaFoldDB" id="A0A7S1SW40"/>
<protein>
    <submittedName>
        <fullName evidence="2">Uncharacterized protein</fullName>
    </submittedName>
</protein>
<accession>A0A7S1SW40</accession>
<proteinExistence type="predicted"/>
<organism evidence="2">
    <name type="scientific">Tetraselmis chuii</name>
    <dbReference type="NCBI Taxonomy" id="63592"/>
    <lineage>
        <taxon>Eukaryota</taxon>
        <taxon>Viridiplantae</taxon>
        <taxon>Chlorophyta</taxon>
        <taxon>core chlorophytes</taxon>
        <taxon>Chlorodendrophyceae</taxon>
        <taxon>Chlorodendrales</taxon>
        <taxon>Chlorodendraceae</taxon>
        <taxon>Tetraselmis</taxon>
    </lineage>
</organism>
<feature type="compositionally biased region" description="Acidic residues" evidence="1">
    <location>
        <begin position="64"/>
        <end position="82"/>
    </location>
</feature>
<feature type="region of interest" description="Disordered" evidence="1">
    <location>
        <begin position="32"/>
        <end position="155"/>
    </location>
</feature>
<name>A0A7S1SW40_9CHLO</name>